<feature type="transmembrane region" description="Helical" evidence="2">
    <location>
        <begin position="162"/>
        <end position="186"/>
    </location>
</feature>
<organism evidence="3 4">
    <name type="scientific">Haloferax massiliensis</name>
    <dbReference type="NCBI Taxonomy" id="1476858"/>
    <lineage>
        <taxon>Archaea</taxon>
        <taxon>Methanobacteriati</taxon>
        <taxon>Methanobacteriota</taxon>
        <taxon>Stenosarchaea group</taxon>
        <taxon>Halobacteria</taxon>
        <taxon>Halobacteriales</taxon>
        <taxon>Haloferacaceae</taxon>
        <taxon>Haloferax</taxon>
    </lineage>
</organism>
<dbReference type="OrthoDB" id="242465at2157"/>
<feature type="compositionally biased region" description="Polar residues" evidence="1">
    <location>
        <begin position="1"/>
        <end position="11"/>
    </location>
</feature>
<evidence type="ECO:0000313" key="3">
    <source>
        <dbReference type="EMBL" id="CQR53011.1"/>
    </source>
</evidence>
<feature type="transmembrane region" description="Helical" evidence="2">
    <location>
        <begin position="237"/>
        <end position="257"/>
    </location>
</feature>
<dbReference type="EMBL" id="CSTE01000005">
    <property type="protein sequence ID" value="CQR53011.1"/>
    <property type="molecule type" value="Genomic_DNA"/>
</dbReference>
<keyword evidence="2" id="KW-0472">Membrane</keyword>
<dbReference type="Proteomes" id="UP000198902">
    <property type="component" value="Unassembled WGS sequence"/>
</dbReference>
<name>A0A0D6JVN4_9EURY</name>
<feature type="transmembrane region" description="Helical" evidence="2">
    <location>
        <begin position="198"/>
        <end position="231"/>
    </location>
</feature>
<proteinExistence type="predicted"/>
<evidence type="ECO:0000256" key="1">
    <source>
        <dbReference type="SAM" id="MobiDB-lite"/>
    </source>
</evidence>
<feature type="transmembrane region" description="Helical" evidence="2">
    <location>
        <begin position="297"/>
        <end position="315"/>
    </location>
</feature>
<sequence length="567" mass="60474">MSSTTDDTSNGLDPAAPNRENAFTDGVPGLGRESHAWFAIAIVAGLVVSAAYVTTHDYPAYGSGLYLEIAAQIRAGGYALPTSIPYYDGGIPFAYPPLQFYVVAFLTDLGVSGMTLSLVLPAIVTVLYLVPYYGTALELLPTRRQAGVATAVLAVSPPVLQWHLSAGGIVRASAFFLSLCGVYVGARLFRRGTRRPLWVGSGIIFFGLTVLSHPTYTVFFGVSWLVLYAMLDRTLPGLVSGALVALGGLVLAAPWWVNVVSVHGVGAFAGAAGSHSGIAGGVSRLLDQFVYPLEPTVVTVFFLASFAAAGVLVSQRKFTLPLWLFVCAYAIGKERFQFVAGAMMISTVLFGVVVPRLTDGVRGSFDNRQVMASTLVVVLVVGTCLGGFYAASGLGAAHHGSPSLPPFIDADDREAMEWASNNTDEDASFVVLSDAAELFPHYAERSILVGPWGVEWKSPDRYYDQISAFKTASTCGNATCVTESMESVDASPDYLYVPRGTYTVRGLQEDGTERLRRSLADSHRYERVYGNDGVVVYAVEPSDTDSPTAETAGLSDAKRRRPGLSGR</sequence>
<keyword evidence="4" id="KW-1185">Reference proteome</keyword>
<feature type="transmembrane region" description="Helical" evidence="2">
    <location>
        <begin position="336"/>
        <end position="358"/>
    </location>
</feature>
<evidence type="ECO:0008006" key="5">
    <source>
        <dbReference type="Google" id="ProtNLM"/>
    </source>
</evidence>
<feature type="region of interest" description="Disordered" evidence="1">
    <location>
        <begin position="539"/>
        <end position="567"/>
    </location>
</feature>
<feature type="transmembrane region" description="Helical" evidence="2">
    <location>
        <begin position="100"/>
        <end position="130"/>
    </location>
</feature>
<feature type="compositionally biased region" description="Basic residues" evidence="1">
    <location>
        <begin position="558"/>
        <end position="567"/>
    </location>
</feature>
<feature type="transmembrane region" description="Helical" evidence="2">
    <location>
        <begin position="370"/>
        <end position="391"/>
    </location>
</feature>
<feature type="transmembrane region" description="Helical" evidence="2">
    <location>
        <begin position="264"/>
        <end position="285"/>
    </location>
</feature>
<evidence type="ECO:0000256" key="2">
    <source>
        <dbReference type="SAM" id="Phobius"/>
    </source>
</evidence>
<gene>
    <name evidence="3" type="ORF">BN996_03413</name>
</gene>
<reference evidence="4" key="1">
    <citation type="submission" date="2015-03" db="EMBL/GenBank/DDBJ databases">
        <authorList>
            <person name="Urmite Genomes"/>
        </authorList>
    </citation>
    <scope>NUCLEOTIDE SEQUENCE [LARGE SCALE GENOMIC DNA]</scope>
    <source>
        <strain evidence="4">Arc-Hr</strain>
    </source>
</reference>
<keyword evidence="2" id="KW-0812">Transmembrane</keyword>
<feature type="region of interest" description="Disordered" evidence="1">
    <location>
        <begin position="1"/>
        <end position="24"/>
    </location>
</feature>
<dbReference type="RefSeq" id="WP_089780998.1">
    <property type="nucleotide sequence ID" value="NZ_CABLRR010000005.1"/>
</dbReference>
<protein>
    <recommendedName>
        <fullName evidence="5">Glycosyltransferase RgtA/B/C/D-like domain-containing protein</fullName>
    </recommendedName>
</protein>
<dbReference type="AlphaFoldDB" id="A0A0D6JVN4"/>
<feature type="transmembrane region" description="Helical" evidence="2">
    <location>
        <begin position="35"/>
        <end position="53"/>
    </location>
</feature>
<evidence type="ECO:0000313" key="4">
    <source>
        <dbReference type="Proteomes" id="UP000198902"/>
    </source>
</evidence>
<accession>A0A0D6JVN4</accession>
<keyword evidence="2" id="KW-1133">Transmembrane helix</keyword>